<dbReference type="AlphaFoldDB" id="A0A146KDV8"/>
<reference evidence="1" key="1">
    <citation type="submission" date="2015-07" db="EMBL/GenBank/DDBJ databases">
        <title>Adaptation to a free-living lifestyle via gene acquisitions in the diplomonad Trepomonas sp. PC1.</title>
        <authorList>
            <person name="Xu F."/>
            <person name="Jerlstrom-Hultqvist J."/>
            <person name="Kolisko M."/>
            <person name="Simpson A.G.B."/>
            <person name="Roger A.J."/>
            <person name="Svard S.G."/>
            <person name="Andersson J.O."/>
        </authorList>
    </citation>
    <scope>NUCLEOTIDE SEQUENCE</scope>
    <source>
        <strain evidence="1">PC1</strain>
    </source>
</reference>
<feature type="non-terminal residue" evidence="1">
    <location>
        <position position="1"/>
    </location>
</feature>
<accession>A0A146KDV8</accession>
<proteinExistence type="predicted"/>
<name>A0A146KDV8_9EUKA</name>
<gene>
    <name evidence="1" type="ORF">TPC1_13679</name>
</gene>
<dbReference type="EMBL" id="GDID01002741">
    <property type="protein sequence ID" value="JAP93865.1"/>
    <property type="molecule type" value="Transcribed_RNA"/>
</dbReference>
<sequence length="831" mass="96360">IKSKFLVKKCKAFVKYIRKERKVVLFLKQSQLQIALRSAFMKKLAFKYQIYFEEMNPTKLRMGVAVSFLGDDDLKRLLLAVMAQMIDKCSYLLKDNINYSAKPFHKSQISLKQTNIQWNSISIPEQNSYIFKRNHLPTIKQRQQGLNSSKPFVFELQVNNKELSAIFFYLFVFHKMIQFDATDHIQQIIYKYGELIVEYRMEHSESLIINGFMNKQCLPFAFGCNPKSKIVFAPMEYIRRTTAAISIQLFWGRKRTQKLIRHQLIAKSYNVKTIMELFDMAKAAKCIQKTFRMLQDLRKHVLLSKGRLGFISGLLHGVALMRTDIYEQLLHKQLQPKLEFKSQHLGLSKPVSIDKGYTCFEIAGGDQNIETIYKQEFGHEISADQHIHQLLIPQVTKSWMMTSCSSQFYGSDEFKMRGLVKIDTSKQNLIFNASRLQTWVKNKNLSCQLLALVVIGDAQGKSQDQMQIRTIAQGMSGLNPVHTMSRLEQYISSQNFVLKGQKIDYVDMQEQFLAGLEVNDFDIDKIKCIPQILKPIISKQLKNSYKVLQINSQFSNINLALKSLLFETTFTDIRKIKFFGKNFISKNTQVLASDEGIFSIEALKLIAATVIIQKLIRSRRARVRLVMLKAKFGSRFVSKITQLQSKDEITTIFDKQLHRGESVTDEISGIQLIHKIQKEKQEIKSVNHKRIPSYLTQEDVEMEARLPDDQIKKKLASSQKFQRAITKQTKLAFLEKNLELSKLQHDAIREQLQLEASKSFCVVKKLKLRDVAFQNLQLKEPKVQNFPLRKVSQSQKFETKKFDVKSNILNSQTIYTNIAQNLIKNLLRSKK</sequence>
<organism evidence="1">
    <name type="scientific">Trepomonas sp. PC1</name>
    <dbReference type="NCBI Taxonomy" id="1076344"/>
    <lineage>
        <taxon>Eukaryota</taxon>
        <taxon>Metamonada</taxon>
        <taxon>Diplomonadida</taxon>
        <taxon>Hexamitidae</taxon>
        <taxon>Hexamitinae</taxon>
        <taxon>Trepomonas</taxon>
    </lineage>
</organism>
<protein>
    <submittedName>
        <fullName evidence="1">Uncharacterized protein</fullName>
    </submittedName>
</protein>
<evidence type="ECO:0000313" key="1">
    <source>
        <dbReference type="EMBL" id="JAP93865.1"/>
    </source>
</evidence>